<dbReference type="Pfam" id="PF00583">
    <property type="entry name" value="Acetyltransf_1"/>
    <property type="match status" value="1"/>
</dbReference>
<evidence type="ECO:0000259" key="4">
    <source>
        <dbReference type="PROSITE" id="PS51186"/>
    </source>
</evidence>
<dbReference type="Gene3D" id="3.40.630.30">
    <property type="match status" value="1"/>
</dbReference>
<proteinExistence type="inferred from homology"/>
<dbReference type="Proteomes" id="UP000014760">
    <property type="component" value="Unassembled WGS sequence"/>
</dbReference>
<organism evidence="5">
    <name type="scientific">Capitella teleta</name>
    <name type="common">Polychaete worm</name>
    <dbReference type="NCBI Taxonomy" id="283909"/>
    <lineage>
        <taxon>Eukaryota</taxon>
        <taxon>Metazoa</taxon>
        <taxon>Spiralia</taxon>
        <taxon>Lophotrochozoa</taxon>
        <taxon>Annelida</taxon>
        <taxon>Polychaeta</taxon>
        <taxon>Sedentaria</taxon>
        <taxon>Scolecida</taxon>
        <taxon>Capitellidae</taxon>
        <taxon>Capitella</taxon>
    </lineage>
</organism>
<dbReference type="PANTHER" id="PTHR10545">
    <property type="entry name" value="DIAMINE N-ACETYLTRANSFERASE"/>
    <property type="match status" value="1"/>
</dbReference>
<comment type="similarity">
    <text evidence="1">Belongs to the acetyltransferase family.</text>
</comment>
<dbReference type="EMBL" id="KB305973">
    <property type="protein sequence ID" value="ELU00471.1"/>
    <property type="molecule type" value="Genomic_DNA"/>
</dbReference>
<evidence type="ECO:0000313" key="6">
    <source>
        <dbReference type="EnsemblMetazoa" id="CapteP118145"/>
    </source>
</evidence>
<gene>
    <name evidence="5" type="ORF">CAPTEDRAFT_118145</name>
</gene>
<keyword evidence="7" id="KW-1185">Reference proteome</keyword>
<dbReference type="InterPro" id="IPR051016">
    <property type="entry name" value="Diverse_Substrate_AcTransf"/>
</dbReference>
<dbReference type="GO" id="GO:0008080">
    <property type="term" value="F:N-acetyltransferase activity"/>
    <property type="evidence" value="ECO:0007669"/>
    <property type="project" value="UniProtKB-ARBA"/>
</dbReference>
<evidence type="ECO:0000313" key="5">
    <source>
        <dbReference type="EMBL" id="ELU00471.1"/>
    </source>
</evidence>
<name>R7U308_CAPTE</name>
<dbReference type="HOGENOM" id="CLU_013985_41_3_1"/>
<dbReference type="EMBL" id="AMQN01047530">
    <property type="status" value="NOT_ANNOTATED_CDS"/>
    <property type="molecule type" value="Genomic_DNA"/>
</dbReference>
<evidence type="ECO:0000256" key="1">
    <source>
        <dbReference type="ARBA" id="ARBA00008694"/>
    </source>
</evidence>
<dbReference type="InterPro" id="IPR000182">
    <property type="entry name" value="GNAT_dom"/>
</dbReference>
<keyword evidence="3" id="KW-0012">Acyltransferase</keyword>
<dbReference type="SUPFAM" id="SSF55729">
    <property type="entry name" value="Acyl-CoA N-acyltransferases (Nat)"/>
    <property type="match status" value="1"/>
</dbReference>
<accession>R7U308</accession>
<dbReference type="PANTHER" id="PTHR10545:SF29">
    <property type="entry name" value="GH14572P-RELATED"/>
    <property type="match status" value="1"/>
</dbReference>
<evidence type="ECO:0000256" key="3">
    <source>
        <dbReference type="ARBA" id="ARBA00023315"/>
    </source>
</evidence>
<dbReference type="OrthoDB" id="7305308at2759"/>
<protein>
    <recommendedName>
        <fullName evidence="4">N-acetyltransferase domain-containing protein</fullName>
    </recommendedName>
</protein>
<feature type="non-terminal residue" evidence="5">
    <location>
        <position position="116"/>
    </location>
</feature>
<dbReference type="PROSITE" id="PS51186">
    <property type="entry name" value="GNAT"/>
    <property type="match status" value="1"/>
</dbReference>
<dbReference type="AlphaFoldDB" id="R7U308"/>
<dbReference type="STRING" id="283909.R7U308"/>
<dbReference type="InterPro" id="IPR016181">
    <property type="entry name" value="Acyl_CoA_acyltransferase"/>
</dbReference>
<dbReference type="OMA" id="YYECFVA"/>
<feature type="domain" description="N-acetyltransferase" evidence="4">
    <location>
        <begin position="5"/>
        <end position="116"/>
    </location>
</feature>
<evidence type="ECO:0000313" key="7">
    <source>
        <dbReference type="Proteomes" id="UP000014760"/>
    </source>
</evidence>
<reference evidence="6" key="3">
    <citation type="submission" date="2015-06" db="UniProtKB">
        <authorList>
            <consortium name="EnsemblMetazoa"/>
        </authorList>
    </citation>
    <scope>IDENTIFICATION</scope>
</reference>
<sequence length="116" mass="12696">MTKPVTIRLATREDAETITKMLINLAQDMGDGEIFASTEDTIREHGFGADPKFYTFIAEAEGHPVGMALFFRYFSTTRGMPGGFVHDLWVAPSFRGQGLGTKLISAVATHSAKVWG</sequence>
<dbReference type="EnsemblMetazoa" id="CapteT118145">
    <property type="protein sequence ID" value="CapteP118145"/>
    <property type="gene ID" value="CapteG118145"/>
</dbReference>
<reference evidence="5 7" key="2">
    <citation type="journal article" date="2013" name="Nature">
        <title>Insights into bilaterian evolution from three spiralian genomes.</title>
        <authorList>
            <person name="Simakov O."/>
            <person name="Marletaz F."/>
            <person name="Cho S.J."/>
            <person name="Edsinger-Gonzales E."/>
            <person name="Havlak P."/>
            <person name="Hellsten U."/>
            <person name="Kuo D.H."/>
            <person name="Larsson T."/>
            <person name="Lv J."/>
            <person name="Arendt D."/>
            <person name="Savage R."/>
            <person name="Osoegawa K."/>
            <person name="de Jong P."/>
            <person name="Grimwood J."/>
            <person name="Chapman J.A."/>
            <person name="Shapiro H."/>
            <person name="Aerts A."/>
            <person name="Otillar R.P."/>
            <person name="Terry A.Y."/>
            <person name="Boore J.L."/>
            <person name="Grigoriev I.V."/>
            <person name="Lindberg D.R."/>
            <person name="Seaver E.C."/>
            <person name="Weisblat D.A."/>
            <person name="Putnam N.H."/>
            <person name="Rokhsar D.S."/>
        </authorList>
    </citation>
    <scope>NUCLEOTIDE SEQUENCE</scope>
    <source>
        <strain evidence="5 7">I ESC-2004</strain>
    </source>
</reference>
<dbReference type="CDD" id="cd04301">
    <property type="entry name" value="NAT_SF"/>
    <property type="match status" value="1"/>
</dbReference>
<keyword evidence="2" id="KW-0808">Transferase</keyword>
<reference evidence="7" key="1">
    <citation type="submission" date="2012-12" db="EMBL/GenBank/DDBJ databases">
        <authorList>
            <person name="Hellsten U."/>
            <person name="Grimwood J."/>
            <person name="Chapman J.A."/>
            <person name="Shapiro H."/>
            <person name="Aerts A."/>
            <person name="Otillar R.P."/>
            <person name="Terry A.Y."/>
            <person name="Boore J.L."/>
            <person name="Simakov O."/>
            <person name="Marletaz F."/>
            <person name="Cho S.-J."/>
            <person name="Edsinger-Gonzales E."/>
            <person name="Havlak P."/>
            <person name="Kuo D.-H."/>
            <person name="Larsson T."/>
            <person name="Lv J."/>
            <person name="Arendt D."/>
            <person name="Savage R."/>
            <person name="Osoegawa K."/>
            <person name="de Jong P."/>
            <person name="Lindberg D.R."/>
            <person name="Seaver E.C."/>
            <person name="Weisblat D.A."/>
            <person name="Putnam N.H."/>
            <person name="Grigoriev I.V."/>
            <person name="Rokhsar D.S."/>
        </authorList>
    </citation>
    <scope>NUCLEOTIDE SEQUENCE</scope>
    <source>
        <strain evidence="7">I ESC-2004</strain>
    </source>
</reference>
<evidence type="ECO:0000256" key="2">
    <source>
        <dbReference type="ARBA" id="ARBA00022679"/>
    </source>
</evidence>